<accession>A0A6N6VIX4</accession>
<name>A0A6N6VIX4_9HYPH</name>
<feature type="domain" description="TonB C-terminal" evidence="6">
    <location>
        <begin position="121"/>
        <end position="210"/>
    </location>
</feature>
<dbReference type="PROSITE" id="PS52015">
    <property type="entry name" value="TONB_CTD"/>
    <property type="match status" value="1"/>
</dbReference>
<feature type="compositionally biased region" description="Low complexity" evidence="5">
    <location>
        <begin position="86"/>
        <end position="103"/>
    </location>
</feature>
<dbReference type="AlphaFoldDB" id="A0A6N6VIX4"/>
<dbReference type="Gene3D" id="3.30.1150.10">
    <property type="match status" value="1"/>
</dbReference>
<dbReference type="RefSeq" id="WP_152215198.1">
    <property type="nucleotide sequence ID" value="NZ_WESC01000004.1"/>
</dbReference>
<reference evidence="7 8" key="1">
    <citation type="submission" date="2019-09" db="EMBL/GenBank/DDBJ databases">
        <title>Parvibaculum sedimenti sp. nov., isolated from sediment.</title>
        <authorList>
            <person name="Wang Y."/>
        </authorList>
    </citation>
    <scope>NUCLEOTIDE SEQUENCE [LARGE SCALE GENOMIC DNA]</scope>
    <source>
        <strain evidence="7 8">HXT-9</strain>
    </source>
</reference>
<sequence>MFAGAGSSGSPWLRRAVTVAASFAVNAGLAAGLLLPASTQHVGTGAKEMLVHILSETELRKPVPVEKPLPVLEKRPVPIRHPKPAPKQVPQKPAPVVAAPRQQMKPVETNTAISRDVETRAAGIRAYGSLVWKRIAEKKPKGIHLPGTAYATFSLTREGRIAAIRIAKSSGSERLDALALRTIEAAAPFDTPPADLTEADLVFEIPLNFR</sequence>
<keyword evidence="2" id="KW-0812">Transmembrane</keyword>
<dbReference type="InterPro" id="IPR006260">
    <property type="entry name" value="TonB/TolA_C"/>
</dbReference>
<gene>
    <name evidence="7" type="ORF">F2P47_05630</name>
</gene>
<keyword evidence="8" id="KW-1185">Reference proteome</keyword>
<evidence type="ECO:0000256" key="2">
    <source>
        <dbReference type="ARBA" id="ARBA00022692"/>
    </source>
</evidence>
<dbReference type="SUPFAM" id="SSF74653">
    <property type="entry name" value="TolA/TonB C-terminal domain"/>
    <property type="match status" value="1"/>
</dbReference>
<dbReference type="GO" id="GO:0055085">
    <property type="term" value="P:transmembrane transport"/>
    <property type="evidence" value="ECO:0007669"/>
    <property type="project" value="InterPro"/>
</dbReference>
<proteinExistence type="predicted"/>
<keyword evidence="4" id="KW-0472">Membrane</keyword>
<evidence type="ECO:0000313" key="8">
    <source>
        <dbReference type="Proteomes" id="UP000468901"/>
    </source>
</evidence>
<dbReference type="Proteomes" id="UP000468901">
    <property type="component" value="Unassembled WGS sequence"/>
</dbReference>
<comment type="caution">
    <text evidence="7">The sequence shown here is derived from an EMBL/GenBank/DDBJ whole genome shotgun (WGS) entry which is preliminary data.</text>
</comment>
<organism evidence="7 8">
    <name type="scientific">Parvibaculum sedimenti</name>
    <dbReference type="NCBI Taxonomy" id="2608632"/>
    <lineage>
        <taxon>Bacteria</taxon>
        <taxon>Pseudomonadati</taxon>
        <taxon>Pseudomonadota</taxon>
        <taxon>Alphaproteobacteria</taxon>
        <taxon>Hyphomicrobiales</taxon>
        <taxon>Parvibaculaceae</taxon>
        <taxon>Parvibaculum</taxon>
    </lineage>
</organism>
<comment type="subcellular location">
    <subcellularLocation>
        <location evidence="1">Membrane</location>
        <topology evidence="1">Single-pass membrane protein</topology>
    </subcellularLocation>
</comment>
<dbReference type="InterPro" id="IPR037682">
    <property type="entry name" value="TonB_C"/>
</dbReference>
<evidence type="ECO:0000259" key="6">
    <source>
        <dbReference type="PROSITE" id="PS52015"/>
    </source>
</evidence>
<evidence type="ECO:0000256" key="5">
    <source>
        <dbReference type="SAM" id="MobiDB-lite"/>
    </source>
</evidence>
<evidence type="ECO:0000256" key="3">
    <source>
        <dbReference type="ARBA" id="ARBA00022989"/>
    </source>
</evidence>
<evidence type="ECO:0000256" key="4">
    <source>
        <dbReference type="ARBA" id="ARBA00023136"/>
    </source>
</evidence>
<evidence type="ECO:0000313" key="7">
    <source>
        <dbReference type="EMBL" id="KAB7741226.1"/>
    </source>
</evidence>
<protein>
    <submittedName>
        <fullName evidence="7">TonB family protein</fullName>
    </submittedName>
</protein>
<dbReference type="NCBIfam" id="TIGR01352">
    <property type="entry name" value="tonB_Cterm"/>
    <property type="match status" value="1"/>
</dbReference>
<dbReference type="EMBL" id="WESC01000004">
    <property type="protein sequence ID" value="KAB7741226.1"/>
    <property type="molecule type" value="Genomic_DNA"/>
</dbReference>
<keyword evidence="3" id="KW-1133">Transmembrane helix</keyword>
<dbReference type="Pfam" id="PF13103">
    <property type="entry name" value="TonB_2"/>
    <property type="match status" value="1"/>
</dbReference>
<feature type="region of interest" description="Disordered" evidence="5">
    <location>
        <begin position="76"/>
        <end position="104"/>
    </location>
</feature>
<evidence type="ECO:0000256" key="1">
    <source>
        <dbReference type="ARBA" id="ARBA00004167"/>
    </source>
</evidence>
<dbReference type="GO" id="GO:0016020">
    <property type="term" value="C:membrane"/>
    <property type="evidence" value="ECO:0007669"/>
    <property type="project" value="UniProtKB-SubCell"/>
</dbReference>